<keyword evidence="3" id="KW-1185">Reference proteome</keyword>
<reference evidence="3" key="1">
    <citation type="submission" date="2018-12" db="EMBL/GenBank/DDBJ databases">
        <title>Tengunoibacter tsumagoiensis gen. nov., sp. nov., Dictyobacter kobayashii sp. nov., D. alpinus sp. nov., and D. joshuensis sp. nov. and description of Dictyobacteraceae fam. nov. within the order Ktedonobacterales isolated from Tengu-no-mugimeshi.</title>
        <authorList>
            <person name="Wang C.M."/>
            <person name="Zheng Y."/>
            <person name="Sakai Y."/>
            <person name="Toyoda A."/>
            <person name="Minakuchi Y."/>
            <person name="Abe K."/>
            <person name="Yokota A."/>
            <person name="Yabe S."/>
        </authorList>
    </citation>
    <scope>NUCLEOTIDE SEQUENCE [LARGE SCALE GENOMIC DNA]</scope>
    <source>
        <strain evidence="3">Uno3</strain>
    </source>
</reference>
<evidence type="ECO:0000256" key="1">
    <source>
        <dbReference type="SAM" id="MobiDB-lite"/>
    </source>
</evidence>
<organism evidence="2 3">
    <name type="scientific">Tengunoibacter tsumagoiensis</name>
    <dbReference type="NCBI Taxonomy" id="2014871"/>
    <lineage>
        <taxon>Bacteria</taxon>
        <taxon>Bacillati</taxon>
        <taxon>Chloroflexota</taxon>
        <taxon>Ktedonobacteria</taxon>
        <taxon>Ktedonobacterales</taxon>
        <taxon>Dictyobacteraceae</taxon>
        <taxon>Tengunoibacter</taxon>
    </lineage>
</organism>
<evidence type="ECO:0000313" key="3">
    <source>
        <dbReference type="Proteomes" id="UP000287352"/>
    </source>
</evidence>
<comment type="caution">
    <text evidence="2">The sequence shown here is derived from an EMBL/GenBank/DDBJ whole genome shotgun (WGS) entry which is preliminary data.</text>
</comment>
<gene>
    <name evidence="2" type="ORF">KTT_23030</name>
</gene>
<dbReference type="Proteomes" id="UP000287352">
    <property type="component" value="Unassembled WGS sequence"/>
</dbReference>
<accession>A0A402A010</accession>
<dbReference type="EMBL" id="BIFR01000001">
    <property type="protein sequence ID" value="GCE12444.1"/>
    <property type="molecule type" value="Genomic_DNA"/>
</dbReference>
<evidence type="ECO:0000313" key="2">
    <source>
        <dbReference type="EMBL" id="GCE12444.1"/>
    </source>
</evidence>
<feature type="region of interest" description="Disordered" evidence="1">
    <location>
        <begin position="1"/>
        <end position="34"/>
    </location>
</feature>
<dbReference type="AlphaFoldDB" id="A0A402A010"/>
<proteinExistence type="predicted"/>
<sequence>MLRQPMIGSKAPARGKKMGDARPPRKVRTAKAFPRPCPNQMVITVKVTG</sequence>
<name>A0A402A010_9CHLR</name>
<protein>
    <submittedName>
        <fullName evidence="2">Uncharacterized protein</fullName>
    </submittedName>
</protein>